<keyword evidence="1" id="KW-0175">Coiled coil</keyword>
<protein>
    <submittedName>
        <fullName evidence="3">Uncharacterized protein</fullName>
    </submittedName>
</protein>
<reference evidence="3 4" key="1">
    <citation type="submission" date="2024-04" db="EMBL/GenBank/DDBJ databases">
        <title>Tritrichomonas musculus Genome.</title>
        <authorList>
            <person name="Alves-Ferreira E."/>
            <person name="Grigg M."/>
            <person name="Lorenzi H."/>
            <person name="Galac M."/>
        </authorList>
    </citation>
    <scope>NUCLEOTIDE SEQUENCE [LARGE SCALE GENOMIC DNA]</scope>
    <source>
        <strain evidence="3 4">EAF2021</strain>
    </source>
</reference>
<dbReference type="EMBL" id="JAPFFF010000009">
    <property type="protein sequence ID" value="KAK8882459.1"/>
    <property type="molecule type" value="Genomic_DNA"/>
</dbReference>
<feature type="compositionally biased region" description="Low complexity" evidence="2">
    <location>
        <begin position="176"/>
        <end position="194"/>
    </location>
</feature>
<evidence type="ECO:0000256" key="2">
    <source>
        <dbReference type="SAM" id="MobiDB-lite"/>
    </source>
</evidence>
<feature type="compositionally biased region" description="Basic residues" evidence="2">
    <location>
        <begin position="1"/>
        <end position="17"/>
    </location>
</feature>
<keyword evidence="4" id="KW-1185">Reference proteome</keyword>
<organism evidence="3 4">
    <name type="scientific">Tritrichomonas musculus</name>
    <dbReference type="NCBI Taxonomy" id="1915356"/>
    <lineage>
        <taxon>Eukaryota</taxon>
        <taxon>Metamonada</taxon>
        <taxon>Parabasalia</taxon>
        <taxon>Tritrichomonadida</taxon>
        <taxon>Tritrichomonadidae</taxon>
        <taxon>Tritrichomonas</taxon>
    </lineage>
</organism>
<accession>A0ABR2JUP1</accession>
<proteinExistence type="predicted"/>
<feature type="region of interest" description="Disordered" evidence="2">
    <location>
        <begin position="1"/>
        <end position="35"/>
    </location>
</feature>
<evidence type="ECO:0000313" key="3">
    <source>
        <dbReference type="EMBL" id="KAK8882459.1"/>
    </source>
</evidence>
<name>A0ABR2JUP1_9EUKA</name>
<evidence type="ECO:0000313" key="4">
    <source>
        <dbReference type="Proteomes" id="UP001470230"/>
    </source>
</evidence>
<sequence length="270" mass="30346">MSNSSQKKRGSYQKHKISSNSSAISPITPDGASPKPDRKLMSNFLAPFNIALSKYSVRTHKFASLFKKYKVSREEQQKILKLQESQIKIDEVITSRRELNHSNSDEKDILFTYQAASDPSGSIAFLYDYILNKLPNISNKMNLINELICEIKEIMKERKDYRILSSNTMNPPEQPPSCSSSISNSSSSSASQSPPFVPLSQGFEASNEQAEILKEFPIQGNEDDSAISFFTNEDETMAFDDDEFGLIPTFNDDIGHSFSNFSDALSQNFM</sequence>
<gene>
    <name evidence="3" type="ORF">M9Y10_045101</name>
</gene>
<feature type="coiled-coil region" evidence="1">
    <location>
        <begin position="137"/>
        <end position="164"/>
    </location>
</feature>
<evidence type="ECO:0000256" key="1">
    <source>
        <dbReference type="SAM" id="Coils"/>
    </source>
</evidence>
<comment type="caution">
    <text evidence="3">The sequence shown here is derived from an EMBL/GenBank/DDBJ whole genome shotgun (WGS) entry which is preliminary data.</text>
</comment>
<feature type="region of interest" description="Disordered" evidence="2">
    <location>
        <begin position="165"/>
        <end position="200"/>
    </location>
</feature>
<dbReference type="Proteomes" id="UP001470230">
    <property type="component" value="Unassembled WGS sequence"/>
</dbReference>